<dbReference type="AlphaFoldDB" id="A0A9P4KEG4"/>
<evidence type="ECO:0000313" key="3">
    <source>
        <dbReference type="Proteomes" id="UP000800093"/>
    </source>
</evidence>
<dbReference type="EMBL" id="ML986612">
    <property type="protein sequence ID" value="KAF2264955.1"/>
    <property type="molecule type" value="Genomic_DNA"/>
</dbReference>
<gene>
    <name evidence="2" type="ORF">CC78DRAFT_579908</name>
</gene>
<protein>
    <submittedName>
        <fullName evidence="2">Uncharacterized protein</fullName>
    </submittedName>
</protein>
<evidence type="ECO:0000256" key="1">
    <source>
        <dbReference type="SAM" id="MobiDB-lite"/>
    </source>
</evidence>
<feature type="region of interest" description="Disordered" evidence="1">
    <location>
        <begin position="118"/>
        <end position="147"/>
    </location>
</feature>
<feature type="compositionally biased region" description="Pro residues" evidence="1">
    <location>
        <begin position="130"/>
        <end position="139"/>
    </location>
</feature>
<keyword evidence="3" id="KW-1185">Reference proteome</keyword>
<dbReference type="OrthoDB" id="3777003at2759"/>
<comment type="caution">
    <text evidence="2">The sequence shown here is derived from an EMBL/GenBank/DDBJ whole genome shotgun (WGS) entry which is preliminary data.</text>
</comment>
<proteinExistence type="predicted"/>
<dbReference type="Proteomes" id="UP000800093">
    <property type="component" value="Unassembled WGS sequence"/>
</dbReference>
<accession>A0A9P4KEG4</accession>
<name>A0A9P4KEG4_9PLEO</name>
<feature type="region of interest" description="Disordered" evidence="1">
    <location>
        <begin position="191"/>
        <end position="227"/>
    </location>
</feature>
<evidence type="ECO:0000313" key="2">
    <source>
        <dbReference type="EMBL" id="KAF2264955.1"/>
    </source>
</evidence>
<reference evidence="3" key="1">
    <citation type="journal article" date="2020" name="Stud. Mycol.">
        <title>101 Dothideomycetes genomes: A test case for predicting lifestyles and emergence of pathogens.</title>
        <authorList>
            <person name="Haridas S."/>
            <person name="Albert R."/>
            <person name="Binder M."/>
            <person name="Bloem J."/>
            <person name="LaButti K."/>
            <person name="Salamov A."/>
            <person name="Andreopoulos B."/>
            <person name="Baker S."/>
            <person name="Barry K."/>
            <person name="Bills G."/>
            <person name="Bluhm B."/>
            <person name="Cannon C."/>
            <person name="Castanera R."/>
            <person name="Culley D."/>
            <person name="Daum C."/>
            <person name="Ezra D."/>
            <person name="Gonzalez J."/>
            <person name="Henrissat B."/>
            <person name="Kuo A."/>
            <person name="Liang C."/>
            <person name="Lipzen A."/>
            <person name="Lutzoni F."/>
            <person name="Magnuson J."/>
            <person name="Mondo S."/>
            <person name="Nolan M."/>
            <person name="Ohm R."/>
            <person name="Pangilinan J."/>
            <person name="Park H.-J."/>
            <person name="Ramirez L."/>
            <person name="Alfaro M."/>
            <person name="Sun H."/>
            <person name="Tritt A."/>
            <person name="Yoshinaga Y."/>
            <person name="Zwiers L.-H."/>
            <person name="Turgeon B."/>
            <person name="Goodwin S."/>
            <person name="Spatafora J."/>
            <person name="Crous P."/>
            <person name="Grigoriev I."/>
        </authorList>
    </citation>
    <scope>NUCLEOTIDE SEQUENCE [LARGE SCALE GENOMIC DNA]</scope>
    <source>
        <strain evidence="3">CBS 304.66</strain>
    </source>
</reference>
<sequence length="227" mass="25799">MVLLGGLEIVVGGYLVHRHYKNKNEKRRLQEEALQFRSSTFPSATSLPYPQQQGQIPHQKHAYYALPPQPQFQCQSRPHNIQHVPQTQPCLQQTQSQPYFEPQTHPLRRQQSFSSLSSIPVANGSQPQDVLPPLPPRPEPSSLSPMQQYAPVNYPYYNTGFSVSDPGFEPISDSPIEETHLREGVYMTDDRWEAYGPSSPNDHFELPGSSQRGEREEGDDPPPPYRP</sequence>
<organism evidence="2 3">
    <name type="scientific">Lojkania enalia</name>
    <dbReference type="NCBI Taxonomy" id="147567"/>
    <lineage>
        <taxon>Eukaryota</taxon>
        <taxon>Fungi</taxon>
        <taxon>Dikarya</taxon>
        <taxon>Ascomycota</taxon>
        <taxon>Pezizomycotina</taxon>
        <taxon>Dothideomycetes</taxon>
        <taxon>Pleosporomycetidae</taxon>
        <taxon>Pleosporales</taxon>
        <taxon>Pleosporales incertae sedis</taxon>
        <taxon>Lojkania</taxon>
    </lineage>
</organism>